<name>A0AAW5KIN4_9FIRM</name>
<evidence type="ECO:0000313" key="2">
    <source>
        <dbReference type="EMBL" id="MCQ5153265.1"/>
    </source>
</evidence>
<comment type="caution">
    <text evidence="2">The sequence shown here is derived from an EMBL/GenBank/DDBJ whole genome shotgun (WGS) entry which is preliminary data.</text>
</comment>
<feature type="transmembrane region" description="Helical" evidence="1">
    <location>
        <begin position="42"/>
        <end position="60"/>
    </location>
</feature>
<dbReference type="Proteomes" id="UP001206236">
    <property type="component" value="Unassembled WGS sequence"/>
</dbReference>
<accession>A0AAW5KIN4</accession>
<evidence type="ECO:0000313" key="3">
    <source>
        <dbReference type="EMBL" id="MDB8745112.1"/>
    </source>
</evidence>
<evidence type="ECO:0000256" key="1">
    <source>
        <dbReference type="SAM" id="Phobius"/>
    </source>
</evidence>
<sequence length="342" mass="39395">MKNKWTFIDILVLCLEIAIPIISIVITCAVPQGRALDSDIKLAIIGGGISIPIVLLQISVTVGQNSNDRCNDETKTAVMHLSEQLNHISPILEKVFLSQNDRIKRFVYRRMEEVTKTINAALSNNNSGELRPSEYYEELLYLADMIIRDRDEHKKKFTGEIWAMTSFAEDEWIADEGYERLWTEKLKSICDKGIKTRRLCIVPDTVYNIISDSVFTAPQQNANNSFWGFISLLEMYYSNSVRKKTSEHYFLRENDNTDLTDIKGFFAIKLTNGELHILHGETVDKNGALTAKVLFNPDEIQELRNLFERYATQSYRMEKVISDVSKQNLFVDYLKRKNIDLT</sequence>
<keyword evidence="1" id="KW-1133">Transmembrane helix</keyword>
<proteinExistence type="predicted"/>
<keyword evidence="1" id="KW-0472">Membrane</keyword>
<dbReference type="EMBL" id="JAQMLV010000010">
    <property type="protein sequence ID" value="MDB8745112.1"/>
    <property type="molecule type" value="Genomic_DNA"/>
</dbReference>
<feature type="transmembrane region" description="Helical" evidence="1">
    <location>
        <begin position="6"/>
        <end position="30"/>
    </location>
</feature>
<gene>
    <name evidence="2" type="ORF">NE632_08070</name>
    <name evidence="3" type="ORF">PNU62_08805</name>
</gene>
<organism evidence="2 4">
    <name type="scientific">Ruminococcus bicirculans</name>
    <name type="common">ex Wegman et al. 2014</name>
    <dbReference type="NCBI Taxonomy" id="1160721"/>
    <lineage>
        <taxon>Bacteria</taxon>
        <taxon>Bacillati</taxon>
        <taxon>Bacillota</taxon>
        <taxon>Clostridia</taxon>
        <taxon>Eubacteriales</taxon>
        <taxon>Oscillospiraceae</taxon>
        <taxon>Ruminococcus</taxon>
    </lineage>
</organism>
<dbReference type="EMBL" id="JANGCN010000016">
    <property type="protein sequence ID" value="MCQ5153265.1"/>
    <property type="molecule type" value="Genomic_DNA"/>
</dbReference>
<keyword evidence="1" id="KW-0812">Transmembrane</keyword>
<reference evidence="3" key="2">
    <citation type="submission" date="2023-01" db="EMBL/GenBank/DDBJ databases">
        <title>Human gut microbiome strain richness.</title>
        <authorList>
            <person name="Chen-Liaw A."/>
        </authorList>
    </citation>
    <scope>NUCLEOTIDE SEQUENCE</scope>
    <source>
        <strain evidence="3">1001275st1_F4_1001275B_160808</strain>
    </source>
</reference>
<dbReference type="AlphaFoldDB" id="A0AAW5KIN4"/>
<protein>
    <submittedName>
        <fullName evidence="2">Uncharacterized protein</fullName>
    </submittedName>
</protein>
<evidence type="ECO:0000313" key="4">
    <source>
        <dbReference type="Proteomes" id="UP001206236"/>
    </source>
</evidence>
<dbReference type="RefSeq" id="WP_147621047.1">
    <property type="nucleotide sequence ID" value="NZ_DAWEQM010000006.1"/>
</dbReference>
<dbReference type="Proteomes" id="UP001211015">
    <property type="component" value="Unassembled WGS sequence"/>
</dbReference>
<reference evidence="2" key="1">
    <citation type="submission" date="2022-06" db="EMBL/GenBank/DDBJ databases">
        <title>Isolation of gut microbiota from human fecal samples.</title>
        <authorList>
            <person name="Pamer E.G."/>
            <person name="Barat B."/>
            <person name="Waligurski E."/>
            <person name="Medina S."/>
            <person name="Paddock L."/>
            <person name="Mostad J."/>
        </authorList>
    </citation>
    <scope>NUCLEOTIDE SEQUENCE</scope>
    <source>
        <strain evidence="2">DFI.5.57</strain>
    </source>
</reference>